<dbReference type="EMBL" id="JAGSXJ010000017">
    <property type="protein sequence ID" value="KAH6683728.1"/>
    <property type="molecule type" value="Genomic_DNA"/>
</dbReference>
<dbReference type="GO" id="GO:0008843">
    <property type="term" value="F:endochitinase activity"/>
    <property type="evidence" value="ECO:0007669"/>
    <property type="project" value="UniProtKB-EC"/>
</dbReference>
<dbReference type="PROSITE" id="PS51762">
    <property type="entry name" value="GH16_2"/>
    <property type="match status" value="1"/>
</dbReference>
<dbReference type="CDD" id="cd02183">
    <property type="entry name" value="GH16_fungal_CRH1_transglycosylase"/>
    <property type="match status" value="1"/>
</dbReference>
<keyword evidence="8 14" id="KW-0472">Membrane</keyword>
<comment type="caution">
    <text evidence="17">The sequence shown here is derived from an EMBL/GenBank/DDBJ whole genome shotgun (WGS) entry which is preliminary data.</text>
</comment>
<keyword evidence="18" id="KW-1185">Reference proteome</keyword>
<evidence type="ECO:0000256" key="1">
    <source>
        <dbReference type="ARBA" id="ARBA00000822"/>
    </source>
</evidence>
<feature type="compositionally biased region" description="Basic and acidic residues" evidence="13">
    <location>
        <begin position="352"/>
        <end position="362"/>
    </location>
</feature>
<keyword evidence="5" id="KW-0808">Transferase</keyword>
<evidence type="ECO:0000256" key="9">
    <source>
        <dbReference type="ARBA" id="ARBA00023180"/>
    </source>
</evidence>
<comment type="similarity">
    <text evidence="12">Belongs to the glycosyl hydrolase 16 family. CRH1 subfamily.</text>
</comment>
<feature type="transmembrane region" description="Helical" evidence="14">
    <location>
        <begin position="305"/>
        <end position="327"/>
    </location>
</feature>
<comment type="catalytic activity">
    <reaction evidence="1">
        <text>Random endo-hydrolysis of N-acetyl-beta-D-glucosaminide (1-&gt;4)-beta-linkages in chitin and chitodextrins.</text>
        <dbReference type="EC" id="3.2.1.14"/>
    </reaction>
</comment>
<dbReference type="GO" id="GO:0005975">
    <property type="term" value="P:carbohydrate metabolic process"/>
    <property type="evidence" value="ECO:0007669"/>
    <property type="project" value="InterPro"/>
</dbReference>
<feature type="chain" id="PRO_5040488532" description="chitinase" evidence="15">
    <location>
        <begin position="23"/>
        <end position="586"/>
    </location>
</feature>
<dbReference type="Proteomes" id="UP000770015">
    <property type="component" value="Unassembled WGS sequence"/>
</dbReference>
<dbReference type="EC" id="3.2.1.14" evidence="3"/>
<feature type="region of interest" description="Disordered" evidence="13">
    <location>
        <begin position="421"/>
        <end position="586"/>
    </location>
</feature>
<keyword evidence="11" id="KW-0961">Cell wall biogenesis/degradation</keyword>
<dbReference type="OrthoDB" id="4781at2759"/>
<dbReference type="Gene3D" id="2.60.120.200">
    <property type="match status" value="1"/>
</dbReference>
<name>A0A9P8V8L2_9PEZI</name>
<evidence type="ECO:0000313" key="18">
    <source>
        <dbReference type="Proteomes" id="UP000770015"/>
    </source>
</evidence>
<proteinExistence type="inferred from homology"/>
<evidence type="ECO:0000256" key="13">
    <source>
        <dbReference type="SAM" id="MobiDB-lite"/>
    </source>
</evidence>
<dbReference type="InterPro" id="IPR050546">
    <property type="entry name" value="Glycosyl_Hydrlase_16"/>
</dbReference>
<keyword evidence="14" id="KW-0812">Transmembrane</keyword>
<keyword evidence="7" id="KW-0378">Hydrolase</keyword>
<dbReference type="GO" id="GO:0009277">
    <property type="term" value="C:fungal-type cell wall"/>
    <property type="evidence" value="ECO:0007669"/>
    <property type="project" value="TreeGrafter"/>
</dbReference>
<accession>A0A9P8V8L2</accession>
<sequence length="586" mass="62220">MWSSLALPAVALVASFAQHAAAQVHSDCNPMNGTVCPPNPALGTDFMFNFNATPSKDAWETHVGPVEYTPENGATFTIRKQGDSPTIRSKFYFFGGRAEIHLKAAHGAGIVSSVMLLSDTLDEVDWEWVGVNNTYALSNYFGKGKELFTEGAEHLVPGAGVFDEFHNYTTVWTETRLEWFVDGQRVRVLDKANALENGNLFPQTPMRLYLGIWAGGDPRMPEGTREWAGGDTDYAAGPYSMHVKQVHVTDFSTGKEYTYGDDSGMWESIKIVEEGKNSTIMEALYAEPEKSIGEKFNELPAGAKYGIYGGGAFVIAALLVTLVFYIIRQRRRGAEEAQAAEKKAEIERLEDETFKKTGRNPDEFAGITGADYNPSGAKQEFYQETYDASPTANLPSNAAAYGVAGAAAGAAAGAGAYGAMRSQHNQSPANSYHTNNMRSHPGPPPGAYGASRSPSSPGPPPGAFGANRSPSSPGPPSNAYGANRSASSPAPSNNGYNSLRSPASPAPSVGGYGAVPLRSPSSPVHSQGGYMRSPSSPAPSGNGYGAMRSPASPAPYNGLPSSPAPPSRGPQTFGDMNNMGNNGYYR</sequence>
<evidence type="ECO:0000313" key="17">
    <source>
        <dbReference type="EMBL" id="KAH6683728.1"/>
    </source>
</evidence>
<dbReference type="GO" id="GO:0016020">
    <property type="term" value="C:membrane"/>
    <property type="evidence" value="ECO:0007669"/>
    <property type="project" value="UniProtKB-SubCell"/>
</dbReference>
<organism evidence="17 18">
    <name type="scientific">Plectosphaerella plurivora</name>
    <dbReference type="NCBI Taxonomy" id="936078"/>
    <lineage>
        <taxon>Eukaryota</taxon>
        <taxon>Fungi</taxon>
        <taxon>Dikarya</taxon>
        <taxon>Ascomycota</taxon>
        <taxon>Pezizomycotina</taxon>
        <taxon>Sordariomycetes</taxon>
        <taxon>Hypocreomycetidae</taxon>
        <taxon>Glomerellales</taxon>
        <taxon>Plectosphaerellaceae</taxon>
        <taxon>Plectosphaerella</taxon>
    </lineage>
</organism>
<feature type="compositionally biased region" description="Low complexity" evidence="13">
    <location>
        <begin position="576"/>
        <end position="586"/>
    </location>
</feature>
<evidence type="ECO:0000256" key="15">
    <source>
        <dbReference type="SAM" id="SignalP"/>
    </source>
</evidence>
<evidence type="ECO:0000256" key="4">
    <source>
        <dbReference type="ARBA" id="ARBA00022676"/>
    </source>
</evidence>
<dbReference type="GO" id="GO:0016757">
    <property type="term" value="F:glycosyltransferase activity"/>
    <property type="evidence" value="ECO:0007669"/>
    <property type="project" value="UniProtKB-KW"/>
</dbReference>
<keyword evidence="6 15" id="KW-0732">Signal</keyword>
<evidence type="ECO:0000256" key="8">
    <source>
        <dbReference type="ARBA" id="ARBA00023136"/>
    </source>
</evidence>
<evidence type="ECO:0000256" key="2">
    <source>
        <dbReference type="ARBA" id="ARBA00004370"/>
    </source>
</evidence>
<evidence type="ECO:0000256" key="7">
    <source>
        <dbReference type="ARBA" id="ARBA00022801"/>
    </source>
</evidence>
<dbReference type="Pfam" id="PF00722">
    <property type="entry name" value="Glyco_hydro_16"/>
    <property type="match status" value="1"/>
</dbReference>
<evidence type="ECO:0000256" key="12">
    <source>
        <dbReference type="ARBA" id="ARBA00038074"/>
    </source>
</evidence>
<dbReference type="InterPro" id="IPR013320">
    <property type="entry name" value="ConA-like_dom_sf"/>
</dbReference>
<keyword evidence="14" id="KW-1133">Transmembrane helix</keyword>
<keyword evidence="9" id="KW-0325">Glycoprotein</keyword>
<gene>
    <name evidence="17" type="ORF">F5X68DRAFT_269667</name>
</gene>
<dbReference type="GO" id="GO:0031505">
    <property type="term" value="P:fungal-type cell wall organization"/>
    <property type="evidence" value="ECO:0007669"/>
    <property type="project" value="TreeGrafter"/>
</dbReference>
<feature type="compositionally biased region" description="Low complexity" evidence="13">
    <location>
        <begin position="481"/>
        <end position="498"/>
    </location>
</feature>
<evidence type="ECO:0000259" key="16">
    <source>
        <dbReference type="PROSITE" id="PS51762"/>
    </source>
</evidence>
<dbReference type="AlphaFoldDB" id="A0A9P8V8L2"/>
<protein>
    <recommendedName>
        <fullName evidence="3">chitinase</fullName>
        <ecNumber evidence="3">3.2.1.14</ecNumber>
    </recommendedName>
</protein>
<evidence type="ECO:0000256" key="6">
    <source>
        <dbReference type="ARBA" id="ARBA00022729"/>
    </source>
</evidence>
<comment type="subcellular location">
    <subcellularLocation>
        <location evidence="2">Membrane</location>
    </subcellularLocation>
</comment>
<evidence type="ECO:0000256" key="11">
    <source>
        <dbReference type="ARBA" id="ARBA00023316"/>
    </source>
</evidence>
<keyword evidence="10" id="KW-0326">Glycosidase</keyword>
<dbReference type="PANTHER" id="PTHR10963">
    <property type="entry name" value="GLYCOSYL HYDROLASE-RELATED"/>
    <property type="match status" value="1"/>
</dbReference>
<evidence type="ECO:0000256" key="14">
    <source>
        <dbReference type="SAM" id="Phobius"/>
    </source>
</evidence>
<dbReference type="PANTHER" id="PTHR10963:SF27">
    <property type="entry name" value="GLYCOSIDASE-RELATED"/>
    <property type="match status" value="1"/>
</dbReference>
<evidence type="ECO:0000256" key="5">
    <source>
        <dbReference type="ARBA" id="ARBA00022679"/>
    </source>
</evidence>
<feature type="region of interest" description="Disordered" evidence="13">
    <location>
        <begin position="352"/>
        <end position="372"/>
    </location>
</feature>
<feature type="compositionally biased region" description="Polar residues" evidence="13">
    <location>
        <begin position="422"/>
        <end position="438"/>
    </location>
</feature>
<evidence type="ECO:0000256" key="10">
    <source>
        <dbReference type="ARBA" id="ARBA00023295"/>
    </source>
</evidence>
<feature type="domain" description="GH16" evidence="16">
    <location>
        <begin position="1"/>
        <end position="243"/>
    </location>
</feature>
<dbReference type="SUPFAM" id="SSF49899">
    <property type="entry name" value="Concanavalin A-like lectins/glucanases"/>
    <property type="match status" value="1"/>
</dbReference>
<reference evidence="17" key="1">
    <citation type="journal article" date="2021" name="Nat. Commun.">
        <title>Genetic determinants of endophytism in the Arabidopsis root mycobiome.</title>
        <authorList>
            <person name="Mesny F."/>
            <person name="Miyauchi S."/>
            <person name="Thiergart T."/>
            <person name="Pickel B."/>
            <person name="Atanasova L."/>
            <person name="Karlsson M."/>
            <person name="Huettel B."/>
            <person name="Barry K.W."/>
            <person name="Haridas S."/>
            <person name="Chen C."/>
            <person name="Bauer D."/>
            <person name="Andreopoulos W."/>
            <person name="Pangilinan J."/>
            <person name="LaButti K."/>
            <person name="Riley R."/>
            <person name="Lipzen A."/>
            <person name="Clum A."/>
            <person name="Drula E."/>
            <person name="Henrissat B."/>
            <person name="Kohler A."/>
            <person name="Grigoriev I.V."/>
            <person name="Martin F.M."/>
            <person name="Hacquard S."/>
        </authorList>
    </citation>
    <scope>NUCLEOTIDE SEQUENCE</scope>
    <source>
        <strain evidence="17">MPI-SDFR-AT-0117</strain>
    </source>
</reference>
<keyword evidence="4" id="KW-0328">Glycosyltransferase</keyword>
<dbReference type="InterPro" id="IPR000757">
    <property type="entry name" value="Beta-glucanase-like"/>
</dbReference>
<feature type="signal peptide" evidence="15">
    <location>
        <begin position="1"/>
        <end position="22"/>
    </location>
</feature>
<evidence type="ECO:0000256" key="3">
    <source>
        <dbReference type="ARBA" id="ARBA00012729"/>
    </source>
</evidence>